<proteinExistence type="predicted"/>
<name>A0A117LZQ7_9BACT</name>
<keyword evidence="1" id="KW-0472">Membrane</keyword>
<dbReference type="AlphaFoldDB" id="A0A117LZQ7"/>
<keyword evidence="1" id="KW-0812">Transmembrane</keyword>
<gene>
    <name evidence="1" type="ORF">XD93_0996</name>
</gene>
<evidence type="ECO:0000313" key="1">
    <source>
        <dbReference type="EMBL" id="KUK76301.1"/>
    </source>
</evidence>
<organism evidence="1 2">
    <name type="scientific">candidate division WS6 bacterium 34_10</name>
    <dbReference type="NCBI Taxonomy" id="1641389"/>
    <lineage>
        <taxon>Bacteria</taxon>
        <taxon>Candidatus Dojkabacteria</taxon>
    </lineage>
</organism>
<dbReference type="Proteomes" id="UP000053904">
    <property type="component" value="Unassembled WGS sequence"/>
</dbReference>
<sequence length="142" mass="16466">MYIGLFSIILLMVISFMLMTQESTSNTKSIESLYDTSQFITQHINYTFENASSVDEINSSFDIDSGKLTLLVDTLTKVYEIQNQQLYYDGVPISQPHITVERFYLTPIYKETDITAVRINILLRDKKNTNRTEEINLLSTFR</sequence>
<evidence type="ECO:0000313" key="2">
    <source>
        <dbReference type="Proteomes" id="UP000053904"/>
    </source>
</evidence>
<protein>
    <submittedName>
        <fullName evidence="1">Transmembrane(S)protein</fullName>
    </submittedName>
</protein>
<reference evidence="2" key="1">
    <citation type="journal article" date="2015" name="MBio">
        <title>Genome-Resolved Metagenomic Analysis Reveals Roles for Candidate Phyla and Other Microbial Community Members in Biogeochemical Transformations in Oil Reservoirs.</title>
        <authorList>
            <person name="Hu P."/>
            <person name="Tom L."/>
            <person name="Singh A."/>
            <person name="Thomas B.C."/>
            <person name="Baker B.J."/>
            <person name="Piceno Y.M."/>
            <person name="Andersen G.L."/>
            <person name="Banfield J.F."/>
        </authorList>
    </citation>
    <scope>NUCLEOTIDE SEQUENCE [LARGE SCALE GENOMIC DNA]</scope>
</reference>
<dbReference type="EMBL" id="LGGO01000173">
    <property type="protein sequence ID" value="KUK76301.1"/>
    <property type="molecule type" value="Genomic_DNA"/>
</dbReference>
<comment type="caution">
    <text evidence="1">The sequence shown here is derived from an EMBL/GenBank/DDBJ whole genome shotgun (WGS) entry which is preliminary data.</text>
</comment>
<accession>A0A117LZQ7</accession>